<reference evidence="1" key="2">
    <citation type="journal article" date="2022" name="New Phytol.">
        <title>Evolutionary transition to the ectomycorrhizal habit in the genomes of a hyperdiverse lineage of mushroom-forming fungi.</title>
        <authorList>
            <person name="Looney B."/>
            <person name="Miyauchi S."/>
            <person name="Morin E."/>
            <person name="Drula E."/>
            <person name="Courty P.E."/>
            <person name="Kohler A."/>
            <person name="Kuo A."/>
            <person name="LaButti K."/>
            <person name="Pangilinan J."/>
            <person name="Lipzen A."/>
            <person name="Riley R."/>
            <person name="Andreopoulos W."/>
            <person name="He G."/>
            <person name="Johnson J."/>
            <person name="Nolan M."/>
            <person name="Tritt A."/>
            <person name="Barry K.W."/>
            <person name="Grigoriev I.V."/>
            <person name="Nagy L.G."/>
            <person name="Hibbett D."/>
            <person name="Henrissat B."/>
            <person name="Matheny P.B."/>
            <person name="Labbe J."/>
            <person name="Martin F.M."/>
        </authorList>
    </citation>
    <scope>NUCLEOTIDE SEQUENCE</scope>
    <source>
        <strain evidence="1">FP105234-sp</strain>
    </source>
</reference>
<evidence type="ECO:0000313" key="1">
    <source>
        <dbReference type="EMBL" id="KAI0041836.1"/>
    </source>
</evidence>
<dbReference type="EMBL" id="MU276098">
    <property type="protein sequence ID" value="KAI0041836.1"/>
    <property type="molecule type" value="Genomic_DNA"/>
</dbReference>
<sequence length="183" mass="19425">MTLSESPALEESTEELDPLTRSPTPEVPQSTPQKRPLERENARFLSLNPTSENKYPANWGGHRTGSIPTVLTDEWLALAARHKMPTGAIGKPKPRHGFPGSIRPEAAKDANVLDGLPPASLPSTHGSARSEGEGEGKASCGTSGSGGQGGRRGKGTKGTKAGKRRRDQSLSKDDDAGRAKRRK</sequence>
<reference evidence="1" key="1">
    <citation type="submission" date="2021-02" db="EMBL/GenBank/DDBJ databases">
        <authorList>
            <consortium name="DOE Joint Genome Institute"/>
            <person name="Ahrendt S."/>
            <person name="Looney B.P."/>
            <person name="Miyauchi S."/>
            <person name="Morin E."/>
            <person name="Drula E."/>
            <person name="Courty P.E."/>
            <person name="Chicoki N."/>
            <person name="Fauchery L."/>
            <person name="Kohler A."/>
            <person name="Kuo A."/>
            <person name="Labutti K."/>
            <person name="Pangilinan J."/>
            <person name="Lipzen A."/>
            <person name="Riley R."/>
            <person name="Andreopoulos W."/>
            <person name="He G."/>
            <person name="Johnson J."/>
            <person name="Barry K.W."/>
            <person name="Grigoriev I.V."/>
            <person name="Nagy L."/>
            <person name="Hibbett D."/>
            <person name="Henrissat B."/>
            <person name="Matheny P.B."/>
            <person name="Labbe J."/>
            <person name="Martin F."/>
        </authorList>
    </citation>
    <scope>NUCLEOTIDE SEQUENCE</scope>
    <source>
        <strain evidence="1">FP105234-sp</strain>
    </source>
</reference>
<keyword evidence="2" id="KW-1185">Reference proteome</keyword>
<comment type="caution">
    <text evidence="1">The sequence shown here is derived from an EMBL/GenBank/DDBJ whole genome shotgun (WGS) entry which is preliminary data.</text>
</comment>
<evidence type="ECO:0000313" key="2">
    <source>
        <dbReference type="Proteomes" id="UP000814033"/>
    </source>
</evidence>
<gene>
    <name evidence="1" type="ORF">FA95DRAFT_1610672</name>
</gene>
<organism evidence="1 2">
    <name type="scientific">Auriscalpium vulgare</name>
    <dbReference type="NCBI Taxonomy" id="40419"/>
    <lineage>
        <taxon>Eukaryota</taxon>
        <taxon>Fungi</taxon>
        <taxon>Dikarya</taxon>
        <taxon>Basidiomycota</taxon>
        <taxon>Agaricomycotina</taxon>
        <taxon>Agaricomycetes</taxon>
        <taxon>Russulales</taxon>
        <taxon>Auriscalpiaceae</taxon>
        <taxon>Auriscalpium</taxon>
    </lineage>
</organism>
<proteinExistence type="predicted"/>
<accession>A0ACB8RDW7</accession>
<name>A0ACB8RDW7_9AGAM</name>
<protein>
    <submittedName>
        <fullName evidence="1">Uncharacterized protein</fullName>
    </submittedName>
</protein>
<dbReference type="Proteomes" id="UP000814033">
    <property type="component" value="Unassembled WGS sequence"/>
</dbReference>